<proteinExistence type="predicted"/>
<dbReference type="EMBL" id="KB405064">
    <property type="protein sequence ID" value="EMF56359.1"/>
    <property type="molecule type" value="Genomic_DNA"/>
</dbReference>
<protein>
    <submittedName>
        <fullName evidence="1">Uncharacterized protein</fullName>
    </submittedName>
</protein>
<organism evidence="1 2">
    <name type="scientific">Streptomyces bottropensis ATCC 25435</name>
    <dbReference type="NCBI Taxonomy" id="1054862"/>
    <lineage>
        <taxon>Bacteria</taxon>
        <taxon>Bacillati</taxon>
        <taxon>Actinomycetota</taxon>
        <taxon>Actinomycetes</taxon>
        <taxon>Kitasatosporales</taxon>
        <taxon>Streptomycetaceae</taxon>
        <taxon>Streptomyces</taxon>
    </lineage>
</organism>
<evidence type="ECO:0000313" key="1">
    <source>
        <dbReference type="EMBL" id="EMF56359.1"/>
    </source>
</evidence>
<name>M3FVW2_9ACTN</name>
<dbReference type="Proteomes" id="UP000030760">
    <property type="component" value="Unassembled WGS sequence"/>
</dbReference>
<gene>
    <name evidence="1" type="ORF">SBD_2270</name>
</gene>
<dbReference type="AlphaFoldDB" id="M3FVW2"/>
<reference evidence="2" key="1">
    <citation type="journal article" date="2013" name="Genome Announc.">
        <title>Draft Genome Sequence of Streptomyces bottropensis ATCC 25435, a Bottromycin-Producing Actinomycete.</title>
        <authorList>
            <person name="Zhang H."/>
            <person name="Zhou W."/>
            <person name="Zhuang Y."/>
            <person name="Liang X."/>
            <person name="Liu T."/>
        </authorList>
    </citation>
    <scope>NUCLEOTIDE SEQUENCE [LARGE SCALE GENOMIC DNA]</scope>
    <source>
        <strain evidence="2">ATCC 25435</strain>
    </source>
</reference>
<evidence type="ECO:0000313" key="2">
    <source>
        <dbReference type="Proteomes" id="UP000030760"/>
    </source>
</evidence>
<sequence>MTCPPLLPTPAASPPLEPFRVRWRLDSVKGSSHGTSLLLPC</sequence>
<accession>M3FVW2</accession>